<comment type="caution">
    <text evidence="1">The sequence shown here is derived from an EMBL/GenBank/DDBJ whole genome shotgun (WGS) entry which is preliminary data.</text>
</comment>
<evidence type="ECO:0008006" key="3">
    <source>
        <dbReference type="Google" id="ProtNLM"/>
    </source>
</evidence>
<keyword evidence="2" id="KW-1185">Reference proteome</keyword>
<proteinExistence type="predicted"/>
<organism evidence="1 2">
    <name type="scientific">Alkalilimnicola ehrlichii</name>
    <dbReference type="NCBI Taxonomy" id="351052"/>
    <lineage>
        <taxon>Bacteria</taxon>
        <taxon>Pseudomonadati</taxon>
        <taxon>Pseudomonadota</taxon>
        <taxon>Gammaproteobacteria</taxon>
        <taxon>Chromatiales</taxon>
        <taxon>Ectothiorhodospiraceae</taxon>
        <taxon>Alkalilimnicola</taxon>
    </lineage>
</organism>
<dbReference type="AlphaFoldDB" id="A0A3E0WKD8"/>
<dbReference type="GO" id="GO:0004190">
    <property type="term" value="F:aspartic-type endopeptidase activity"/>
    <property type="evidence" value="ECO:0007669"/>
    <property type="project" value="InterPro"/>
</dbReference>
<evidence type="ECO:0000313" key="2">
    <source>
        <dbReference type="Proteomes" id="UP000256763"/>
    </source>
</evidence>
<protein>
    <recommendedName>
        <fullName evidence="3">Outer membrane protein beta-barrel domain-containing protein</fullName>
    </recommendedName>
</protein>
<dbReference type="SUPFAM" id="SSF69917">
    <property type="entry name" value="OMPT-like"/>
    <property type="match status" value="1"/>
</dbReference>
<evidence type="ECO:0000313" key="1">
    <source>
        <dbReference type="EMBL" id="RFA33422.1"/>
    </source>
</evidence>
<name>A0A3E0WKD8_9GAMM</name>
<dbReference type="InterPro" id="IPR020080">
    <property type="entry name" value="OM_adhesin/peptidase_omptin"/>
</dbReference>
<accession>A0A3E0WKD8</accession>
<dbReference type="EMBL" id="NFZW01000021">
    <property type="protein sequence ID" value="RFA33422.1"/>
    <property type="molecule type" value="Genomic_DNA"/>
</dbReference>
<dbReference type="Proteomes" id="UP000256763">
    <property type="component" value="Unassembled WGS sequence"/>
</dbReference>
<dbReference type="OrthoDB" id="597531at2"/>
<gene>
    <name evidence="1" type="ORF">CAL65_17315</name>
</gene>
<dbReference type="RefSeq" id="WP_116303381.1">
    <property type="nucleotide sequence ID" value="NZ_NFZV01000021.1"/>
</dbReference>
<sequence length="276" mass="31147">MFKRSVVVGCIAVLALGGVARVEAGWRVEPEHRVTGGLLVSSFLYEEPNLMEIGGPLLGLRFQYDYRGEAYFFQGNVSYEAGRLDYDGALQDLHSGAIEPHRAKSNDSILSLEARIGEYRNIDMGEVAGYVGVGYRYWDNALRGAGGYRRETHYVYLPLGFSYESYGDSWRFGGGAEYRFFVRGWNDSRLSDVRSDYEDVSFKLGGGMGTRLYLRAVRVLDGRDNRRLLIEPYFDYWDIEESSVEDIVEAGHVIAQAVEPHNQTRQIGVAISIDLF</sequence>
<reference evidence="2" key="1">
    <citation type="submission" date="2017-05" db="EMBL/GenBank/DDBJ databases">
        <authorList>
            <person name="Sharma S."/>
            <person name="Sidhu C."/>
            <person name="Pinnaka A.K."/>
        </authorList>
    </citation>
    <scope>NUCLEOTIDE SEQUENCE [LARGE SCALE GENOMIC DNA]</scope>
    <source>
        <strain evidence="2">AK93</strain>
    </source>
</reference>